<accession>A0A8S9R8I9</accession>
<feature type="compositionally biased region" description="Basic and acidic residues" evidence="1">
    <location>
        <begin position="76"/>
        <end position="86"/>
    </location>
</feature>
<name>A0A8S9R8I9_BRACR</name>
<dbReference type="Proteomes" id="UP000712600">
    <property type="component" value="Unassembled WGS sequence"/>
</dbReference>
<evidence type="ECO:0000313" key="2">
    <source>
        <dbReference type="EMBL" id="KAF3559952.1"/>
    </source>
</evidence>
<proteinExistence type="predicted"/>
<dbReference type="EMBL" id="QGKX02000996">
    <property type="protein sequence ID" value="KAF3559952.1"/>
    <property type="molecule type" value="Genomic_DNA"/>
</dbReference>
<sequence length="86" mass="9954">MTRGRLPNTPLNTGVLRRVQRSPVSDLDCDSKFSTLLTGNRQYIGPMAIERYHPYQQPSRVGSRDKMRDTTSSSEWRTKETPRNKE</sequence>
<evidence type="ECO:0000313" key="3">
    <source>
        <dbReference type="Proteomes" id="UP000712600"/>
    </source>
</evidence>
<organism evidence="2 3">
    <name type="scientific">Brassica cretica</name>
    <name type="common">Mustard</name>
    <dbReference type="NCBI Taxonomy" id="69181"/>
    <lineage>
        <taxon>Eukaryota</taxon>
        <taxon>Viridiplantae</taxon>
        <taxon>Streptophyta</taxon>
        <taxon>Embryophyta</taxon>
        <taxon>Tracheophyta</taxon>
        <taxon>Spermatophyta</taxon>
        <taxon>Magnoliopsida</taxon>
        <taxon>eudicotyledons</taxon>
        <taxon>Gunneridae</taxon>
        <taxon>Pentapetalae</taxon>
        <taxon>rosids</taxon>
        <taxon>malvids</taxon>
        <taxon>Brassicales</taxon>
        <taxon>Brassicaceae</taxon>
        <taxon>Brassiceae</taxon>
        <taxon>Brassica</taxon>
    </lineage>
</organism>
<reference evidence="2" key="1">
    <citation type="submission" date="2019-12" db="EMBL/GenBank/DDBJ databases">
        <title>Genome sequencing and annotation of Brassica cretica.</title>
        <authorList>
            <person name="Studholme D.J."/>
            <person name="Sarris P."/>
        </authorList>
    </citation>
    <scope>NUCLEOTIDE SEQUENCE</scope>
    <source>
        <strain evidence="2">PFS-109/04</strain>
        <tissue evidence="2">Leaf</tissue>
    </source>
</reference>
<comment type="caution">
    <text evidence="2">The sequence shown here is derived from an EMBL/GenBank/DDBJ whole genome shotgun (WGS) entry which is preliminary data.</text>
</comment>
<dbReference type="AlphaFoldDB" id="A0A8S9R8I9"/>
<protein>
    <submittedName>
        <fullName evidence="2">Uncharacterized protein</fullName>
    </submittedName>
</protein>
<gene>
    <name evidence="2" type="ORF">F2Q69_00012068</name>
</gene>
<feature type="region of interest" description="Disordered" evidence="1">
    <location>
        <begin position="50"/>
        <end position="86"/>
    </location>
</feature>
<evidence type="ECO:0000256" key="1">
    <source>
        <dbReference type="SAM" id="MobiDB-lite"/>
    </source>
</evidence>